<feature type="coiled-coil region" evidence="1">
    <location>
        <begin position="13"/>
        <end position="40"/>
    </location>
</feature>
<comment type="caution">
    <text evidence="2">The sequence shown here is derived from an EMBL/GenBank/DDBJ whole genome shotgun (WGS) entry which is preliminary data.</text>
</comment>
<dbReference type="InterPro" id="IPR004401">
    <property type="entry name" value="YbaB/EbfC"/>
</dbReference>
<dbReference type="Proteomes" id="UP000294543">
    <property type="component" value="Unassembled WGS sequence"/>
</dbReference>
<evidence type="ECO:0000256" key="1">
    <source>
        <dbReference type="SAM" id="Coils"/>
    </source>
</evidence>
<dbReference type="EMBL" id="SMKP01000304">
    <property type="protein sequence ID" value="TDD04712.1"/>
    <property type="molecule type" value="Genomic_DNA"/>
</dbReference>
<dbReference type="AlphaFoldDB" id="A0A4R4VH15"/>
<protein>
    <submittedName>
        <fullName evidence="2">YbaB/EbfC family DNA-binding protein</fullName>
    </submittedName>
</protein>
<organism evidence="2 3">
    <name type="scientific">Nonomuraea diastatica</name>
    <dbReference type="NCBI Taxonomy" id="1848329"/>
    <lineage>
        <taxon>Bacteria</taxon>
        <taxon>Bacillati</taxon>
        <taxon>Actinomycetota</taxon>
        <taxon>Actinomycetes</taxon>
        <taxon>Streptosporangiales</taxon>
        <taxon>Streptosporangiaceae</taxon>
        <taxon>Nonomuraea</taxon>
    </lineage>
</organism>
<proteinExistence type="predicted"/>
<dbReference type="GO" id="GO:0003677">
    <property type="term" value="F:DNA binding"/>
    <property type="evidence" value="ECO:0007669"/>
    <property type="project" value="UniProtKB-KW"/>
</dbReference>
<evidence type="ECO:0000313" key="2">
    <source>
        <dbReference type="EMBL" id="TDD04712.1"/>
    </source>
</evidence>
<feature type="coiled-coil region" evidence="1">
    <location>
        <begin position="113"/>
        <end position="140"/>
    </location>
</feature>
<keyword evidence="3" id="KW-1185">Reference proteome</keyword>
<dbReference type="Pfam" id="PF02575">
    <property type="entry name" value="YbaB_DNA_bd"/>
    <property type="match status" value="1"/>
</dbReference>
<reference evidence="2 3" key="1">
    <citation type="submission" date="2019-03" db="EMBL/GenBank/DDBJ databases">
        <title>Draft genome sequences of novel Actinobacteria.</title>
        <authorList>
            <person name="Sahin N."/>
            <person name="Ay H."/>
            <person name="Saygin H."/>
        </authorList>
    </citation>
    <scope>NUCLEOTIDE SEQUENCE [LARGE SCALE GENOMIC DNA]</scope>
    <source>
        <strain evidence="2 3">KC712</strain>
    </source>
</reference>
<keyword evidence="2" id="KW-0238">DNA-binding</keyword>
<dbReference type="InterPro" id="IPR036894">
    <property type="entry name" value="YbaB-like_sf"/>
</dbReference>
<dbReference type="Gene3D" id="3.30.1310.10">
    <property type="entry name" value="Nucleoid-associated protein YbaB-like domain"/>
    <property type="match status" value="1"/>
</dbReference>
<keyword evidence="1" id="KW-0175">Coiled coil</keyword>
<gene>
    <name evidence="2" type="ORF">E1294_49955</name>
</gene>
<accession>A0A4R4VH15</accession>
<sequence>MTGDRQHNPFDDLLRLTEEAEKEQRLLREAHNEIAALRGEGESAGGKVRARADAQGRLIDVRFDPRVMKLGSQDLAEEITLAVRRAQDDVAAQRDRVFRETVGTGPPDSKQVLEQFEDTMQTFSRAMNGHEARLDELLRDMDNR</sequence>
<dbReference type="OrthoDB" id="3829223at2"/>
<name>A0A4R4VH15_9ACTN</name>
<dbReference type="SUPFAM" id="SSF82607">
    <property type="entry name" value="YbaB-like"/>
    <property type="match status" value="1"/>
</dbReference>
<dbReference type="RefSeq" id="WP_132519751.1">
    <property type="nucleotide sequence ID" value="NZ_SMKP01000304.1"/>
</dbReference>
<evidence type="ECO:0000313" key="3">
    <source>
        <dbReference type="Proteomes" id="UP000294543"/>
    </source>
</evidence>